<dbReference type="SUPFAM" id="SSF53790">
    <property type="entry name" value="Tetrapyrrole methylase"/>
    <property type="match status" value="1"/>
</dbReference>
<dbReference type="Gene3D" id="3.40.1010.10">
    <property type="entry name" value="Cobalt-precorrin-4 Transmethylase, Domain 1"/>
    <property type="match status" value="1"/>
</dbReference>
<dbReference type="PANTHER" id="PTHR43182:SF1">
    <property type="entry name" value="COBALT-PRECORRIN-7 C(5)-METHYLTRANSFERASE"/>
    <property type="match status" value="1"/>
</dbReference>
<dbReference type="SUPFAM" id="SSF53335">
    <property type="entry name" value="S-adenosyl-L-methionine-dependent methyltransferases"/>
    <property type="match status" value="1"/>
</dbReference>
<dbReference type="NCBIfam" id="TIGR02469">
    <property type="entry name" value="CbiT"/>
    <property type="match status" value="1"/>
</dbReference>
<protein>
    <submittedName>
        <fullName evidence="7">Precorrin-6y C5,15-methyltransferase (Decarboxylating) subunit CbiE</fullName>
    </submittedName>
</protein>
<proteinExistence type="predicted"/>
<dbReference type="InterPro" id="IPR012818">
    <property type="entry name" value="CbiE"/>
</dbReference>
<dbReference type="InterPro" id="IPR014008">
    <property type="entry name" value="Cbl_synth_MTase_CbiT"/>
</dbReference>
<dbReference type="InterPro" id="IPR035996">
    <property type="entry name" value="4pyrrol_Methylase_sf"/>
</dbReference>
<keyword evidence="5" id="KW-0949">S-adenosyl-L-methionine</keyword>
<comment type="caution">
    <text evidence="7">The sequence shown here is derived from an EMBL/GenBank/DDBJ whole genome shotgun (WGS) entry which is preliminary data.</text>
</comment>
<accession>A0ABW7YUL2</accession>
<name>A0ABW7YUL2_9ACTN</name>
<dbReference type="InterPro" id="IPR029063">
    <property type="entry name" value="SAM-dependent_MTases_sf"/>
</dbReference>
<evidence type="ECO:0000313" key="7">
    <source>
        <dbReference type="EMBL" id="MFI6499615.1"/>
    </source>
</evidence>
<dbReference type="PANTHER" id="PTHR43182">
    <property type="entry name" value="COBALT-PRECORRIN-6B C(15)-METHYLTRANSFERASE (DECARBOXYLATING)"/>
    <property type="match status" value="1"/>
</dbReference>
<organism evidence="7 8">
    <name type="scientific">Nonomuraea typhae</name>
    <dbReference type="NCBI Taxonomy" id="2603600"/>
    <lineage>
        <taxon>Bacteria</taxon>
        <taxon>Bacillati</taxon>
        <taxon>Actinomycetota</taxon>
        <taxon>Actinomycetes</taxon>
        <taxon>Streptosporangiales</taxon>
        <taxon>Streptosporangiaceae</taxon>
        <taxon>Nonomuraea</taxon>
    </lineage>
</organism>
<dbReference type="Gene3D" id="3.40.50.150">
    <property type="entry name" value="Vaccinia Virus protein VP39"/>
    <property type="match status" value="1"/>
</dbReference>
<dbReference type="CDD" id="cd02440">
    <property type="entry name" value="AdoMet_MTases"/>
    <property type="match status" value="1"/>
</dbReference>
<gene>
    <name evidence="7" type="primary">cbiE</name>
    <name evidence="7" type="ORF">ACIBG2_19665</name>
</gene>
<dbReference type="InterPro" id="IPR000878">
    <property type="entry name" value="4pyrrol_Mease"/>
</dbReference>
<dbReference type="InterPro" id="IPR006365">
    <property type="entry name" value="Cbl_synth_CobL"/>
</dbReference>
<dbReference type="NCBIfam" id="TIGR02467">
    <property type="entry name" value="CbiE"/>
    <property type="match status" value="1"/>
</dbReference>
<keyword evidence="2" id="KW-0169">Cobalamin biosynthesis</keyword>
<evidence type="ECO:0000256" key="1">
    <source>
        <dbReference type="ARBA" id="ARBA00004953"/>
    </source>
</evidence>
<feature type="domain" description="Tetrapyrrole methylase" evidence="6">
    <location>
        <begin position="1"/>
        <end position="187"/>
    </location>
</feature>
<evidence type="ECO:0000256" key="2">
    <source>
        <dbReference type="ARBA" id="ARBA00022573"/>
    </source>
</evidence>
<dbReference type="InterPro" id="IPR014777">
    <property type="entry name" value="4pyrrole_Mease_sub1"/>
</dbReference>
<dbReference type="Pfam" id="PF01135">
    <property type="entry name" value="PCMT"/>
    <property type="match status" value="1"/>
</dbReference>
<dbReference type="Pfam" id="PF00590">
    <property type="entry name" value="TP_methylase"/>
    <property type="match status" value="1"/>
</dbReference>
<keyword evidence="8" id="KW-1185">Reference proteome</keyword>
<evidence type="ECO:0000256" key="3">
    <source>
        <dbReference type="ARBA" id="ARBA00022603"/>
    </source>
</evidence>
<dbReference type="RefSeq" id="WP_397083045.1">
    <property type="nucleotide sequence ID" value="NZ_JBITGY010000005.1"/>
</dbReference>
<reference evidence="7 8" key="1">
    <citation type="submission" date="2024-10" db="EMBL/GenBank/DDBJ databases">
        <title>The Natural Products Discovery Center: Release of the First 8490 Sequenced Strains for Exploring Actinobacteria Biosynthetic Diversity.</title>
        <authorList>
            <person name="Kalkreuter E."/>
            <person name="Kautsar S.A."/>
            <person name="Yang D."/>
            <person name="Bader C.D."/>
            <person name="Teijaro C.N."/>
            <person name="Fluegel L."/>
            <person name="Davis C.M."/>
            <person name="Simpson J.R."/>
            <person name="Lauterbach L."/>
            <person name="Steele A.D."/>
            <person name="Gui C."/>
            <person name="Meng S."/>
            <person name="Li G."/>
            <person name="Viehrig K."/>
            <person name="Ye F."/>
            <person name="Su P."/>
            <person name="Kiefer A.F."/>
            <person name="Nichols A."/>
            <person name="Cepeda A.J."/>
            <person name="Yan W."/>
            <person name="Fan B."/>
            <person name="Jiang Y."/>
            <person name="Adhikari A."/>
            <person name="Zheng C.-J."/>
            <person name="Schuster L."/>
            <person name="Cowan T.M."/>
            <person name="Smanski M.J."/>
            <person name="Chevrette M.G."/>
            <person name="De Carvalho L.P.S."/>
            <person name="Shen B."/>
        </authorList>
    </citation>
    <scope>NUCLEOTIDE SEQUENCE [LARGE SCALE GENOMIC DNA]</scope>
    <source>
        <strain evidence="7 8">NPDC050545</strain>
    </source>
</reference>
<dbReference type="CDD" id="cd11644">
    <property type="entry name" value="Precorrin-6Y-MT"/>
    <property type="match status" value="1"/>
</dbReference>
<comment type="pathway">
    <text evidence="1">Cofactor biosynthesis; adenosylcobalamin biosynthesis.</text>
</comment>
<dbReference type="PIRSF" id="PIRSF036428">
    <property type="entry name" value="CobL"/>
    <property type="match status" value="1"/>
</dbReference>
<evidence type="ECO:0000256" key="5">
    <source>
        <dbReference type="ARBA" id="ARBA00022691"/>
    </source>
</evidence>
<keyword evidence="3" id="KW-0489">Methyltransferase</keyword>
<evidence type="ECO:0000313" key="8">
    <source>
        <dbReference type="Proteomes" id="UP001612741"/>
    </source>
</evidence>
<keyword evidence="4" id="KW-0808">Transferase</keyword>
<dbReference type="Proteomes" id="UP001612741">
    <property type="component" value="Unassembled WGS sequence"/>
</dbReference>
<evidence type="ECO:0000259" key="6">
    <source>
        <dbReference type="Pfam" id="PF00590"/>
    </source>
</evidence>
<dbReference type="EMBL" id="JBITGY010000005">
    <property type="protein sequence ID" value="MFI6499615.1"/>
    <property type="molecule type" value="Genomic_DNA"/>
</dbReference>
<evidence type="ECO:0000256" key="4">
    <source>
        <dbReference type="ARBA" id="ARBA00022679"/>
    </source>
</evidence>
<dbReference type="InterPro" id="IPR050714">
    <property type="entry name" value="Cobalamin_biosynth_MTase"/>
</dbReference>
<sequence>MITVVGIGADGWAGLTPPARAAVEGADVIMGGARQLETVPGSSAERVTWPSPLLPALRELVESWQGRAICVLASGDPMFFGIGTTLARLFGAERLRVLPHASSVSLACARLGWAVEGTEVISLVGRPLAALNAVLSPGRRVAVLGSGPESPAVVAALLTGRGYGPSALTVLSDLGAAAESRLDGTAASWPHPPGSALSVIAVTCRPGPGVEPLSRVPGLPDTAFEHDGQLTKREVRAVSLSRLAPQPGQRLWDVGAGAGSIAIEWLRSHPACTAVAVESHAGRAAAIRRNADNLGVPALRIVTAQAPEGLAGLPAPDAVFIGGGATAPGVLETCWDALPPGGRLVVNAVTLESEALVARWQARCGGELVRLAVQRAAPVGRFTAWRPMMPVTVWSVTKPAPAIPAAGHPDLEETP</sequence>